<dbReference type="InterPro" id="IPR015797">
    <property type="entry name" value="NUDIX_hydrolase-like_dom_sf"/>
</dbReference>
<keyword evidence="4" id="KW-0808">Transferase</keyword>
<organism evidence="4 5">
    <name type="scientific">Corynebacterium kalinowskii</name>
    <dbReference type="NCBI Taxonomy" id="2675216"/>
    <lineage>
        <taxon>Bacteria</taxon>
        <taxon>Bacillati</taxon>
        <taxon>Actinomycetota</taxon>
        <taxon>Actinomycetes</taxon>
        <taxon>Mycobacteriales</taxon>
        <taxon>Corynebacteriaceae</taxon>
        <taxon>Corynebacterium</taxon>
    </lineage>
</organism>
<dbReference type="PROSITE" id="PS51462">
    <property type="entry name" value="NUDIX"/>
    <property type="match status" value="1"/>
</dbReference>
<dbReference type="KEGG" id="ckw:CKALI_01585"/>
<dbReference type="Pfam" id="PF00293">
    <property type="entry name" value="NUDIX"/>
    <property type="match status" value="1"/>
</dbReference>
<keyword evidence="4" id="KW-0548">Nucleotidyltransferase</keyword>
<proteinExistence type="predicted"/>
<dbReference type="PROSITE" id="PS00893">
    <property type="entry name" value="NUDIX_BOX"/>
    <property type="match status" value="1"/>
</dbReference>
<dbReference type="Gene3D" id="3.90.79.10">
    <property type="entry name" value="Nucleoside Triphosphate Pyrophosphohydrolase"/>
    <property type="match status" value="1"/>
</dbReference>
<dbReference type="AlphaFoldDB" id="A0A6B8VR27"/>
<dbReference type="EMBL" id="CP046452">
    <property type="protein sequence ID" value="QGU01216.1"/>
    <property type="molecule type" value="Genomic_DNA"/>
</dbReference>
<feature type="domain" description="Nudix hydrolase" evidence="3">
    <location>
        <begin position="19"/>
        <end position="157"/>
    </location>
</feature>
<dbReference type="InterPro" id="IPR020084">
    <property type="entry name" value="NUDIX_hydrolase_CS"/>
</dbReference>
<accession>A0A6B8VR27</accession>
<evidence type="ECO:0000259" key="3">
    <source>
        <dbReference type="PROSITE" id="PS51462"/>
    </source>
</evidence>
<gene>
    <name evidence="4" type="ORF">CKALI_01585</name>
</gene>
<name>A0A6B8VR27_9CORY</name>
<dbReference type="SUPFAM" id="SSF55811">
    <property type="entry name" value="Nudix"/>
    <property type="match status" value="1"/>
</dbReference>
<evidence type="ECO:0000313" key="4">
    <source>
        <dbReference type="EMBL" id="QGU01216.1"/>
    </source>
</evidence>
<dbReference type="PANTHER" id="PTHR43046:SF2">
    <property type="entry name" value="8-OXO-DGTP DIPHOSPHATASE-RELATED"/>
    <property type="match status" value="1"/>
</dbReference>
<evidence type="ECO:0000256" key="2">
    <source>
        <dbReference type="ARBA" id="ARBA00022801"/>
    </source>
</evidence>
<reference evidence="5" key="1">
    <citation type="submission" date="2019-11" db="EMBL/GenBank/DDBJ databases">
        <title>Complete genome sequence of Corynebacterium kalinowskii 1959, a novel Corynebacterium species isolated from soil of a small paddock in Vilsendorf, Germany.</title>
        <authorList>
            <person name="Schaffert L."/>
            <person name="Ruwe M."/>
            <person name="Milse J."/>
            <person name="Hanuschka K."/>
            <person name="Ortseifen V."/>
            <person name="Droste J."/>
            <person name="Brandt D."/>
            <person name="Schlueter L."/>
            <person name="Kutter Y."/>
            <person name="Vinke S."/>
            <person name="Viehoefer P."/>
            <person name="Jacob L."/>
            <person name="Luebke N.-C."/>
            <person name="Schulte-Berndt E."/>
            <person name="Hain C."/>
            <person name="Linder M."/>
            <person name="Schmidt P."/>
            <person name="Wollenschlaeger L."/>
            <person name="Luttermann T."/>
            <person name="Thieme E."/>
            <person name="Hassa J."/>
            <person name="Haak M."/>
            <person name="Wittchen M."/>
            <person name="Mentz A."/>
            <person name="Persicke M."/>
            <person name="Busche T."/>
            <person name="Ruckert C."/>
        </authorList>
    </citation>
    <scope>NUCLEOTIDE SEQUENCE [LARGE SCALE GENOMIC DNA]</scope>
    <source>
        <strain evidence="5">1959</strain>
    </source>
</reference>
<comment type="cofactor">
    <cofactor evidence="1">
        <name>Mg(2+)</name>
        <dbReference type="ChEBI" id="CHEBI:18420"/>
    </cofactor>
</comment>
<dbReference type="Proteomes" id="UP000427071">
    <property type="component" value="Chromosome"/>
</dbReference>
<dbReference type="RefSeq" id="WP_156191641.1">
    <property type="nucleotide sequence ID" value="NZ_CP046452.1"/>
</dbReference>
<dbReference type="PANTHER" id="PTHR43046">
    <property type="entry name" value="GDP-MANNOSE MANNOSYL HYDROLASE"/>
    <property type="match status" value="1"/>
</dbReference>
<dbReference type="GO" id="GO:0016787">
    <property type="term" value="F:hydrolase activity"/>
    <property type="evidence" value="ECO:0007669"/>
    <property type="project" value="UniProtKB-KW"/>
</dbReference>
<dbReference type="GO" id="GO:0016779">
    <property type="term" value="F:nucleotidyltransferase activity"/>
    <property type="evidence" value="ECO:0007669"/>
    <property type="project" value="UniProtKB-KW"/>
</dbReference>
<protein>
    <submittedName>
        <fullName evidence="4">Bifunctional nicotinamide mononucleotide adenylyltransferase/ADP-ribose pyrophosphatase</fullName>
    </submittedName>
</protein>
<evidence type="ECO:0000256" key="1">
    <source>
        <dbReference type="ARBA" id="ARBA00001946"/>
    </source>
</evidence>
<keyword evidence="2" id="KW-0378">Hydrolase</keyword>
<sequence length="164" mass="17244">MYGDGDGWSAGPGGTKRWGKYGAAGLFLLAEDSTTVLMQHRAYWTASGGKWGIPGGARDSHETAVDAALREAVEETGISTVPVQVLGTAVTAGPFPADPARAELSGNWTYTTVVAKAPAQLDVVPDEESLELRWVPLGELHTLDLLPALVEALPVIHEILGISN</sequence>
<keyword evidence="5" id="KW-1185">Reference proteome</keyword>
<dbReference type="InterPro" id="IPR000086">
    <property type="entry name" value="NUDIX_hydrolase_dom"/>
</dbReference>
<evidence type="ECO:0000313" key="5">
    <source>
        <dbReference type="Proteomes" id="UP000427071"/>
    </source>
</evidence>